<sequence length="1199" mass="136600">MPSQYASARHSDVVVTSLVRDSGNMEDIVWDPIRVPNYEEFDCSREGSCSEPSWLEVEMSFSLRPVKENAFKPSFLLLKPQEHSSRKHQSKHKCRMLITDIMQRTCRFLLGRTPRSAIHSKLRRPPEQRKNDWRGAMANIAFEEKLDRTTTPSHTFPVLQSSVNEVHAQQTLDMDQIPSMPISFPSPSLELASVWTNLVFDCEVLQHLLHHIDSTAKFGFEESIQRDQVWQSQFETKASVFEDFFDLSPSASFNLHPVETSILSEFPKWSQRLLSEETGKNVTIGHLCQRDHVFSILTESQSLDRFDEDIMQAFDSIRAGSSHFLDLQHLTQVLGEQDTALKLRCMLCTPDIVRHDAHSVTRSWFMYSYFSPIMERELQTKIKTILHTSRTAVMFARPKRVTDDETPSKFLKLLSTLHNKRNLIAEKCLWSTGSLEVMRKCRVQDTRRSNISNQRSYILREAKHRELFPSLENSYTGGGATMLGLDRHADELLRSYSSKTEAFLPLKVNVCEISRKDMRREIGMQAKPLLSHEKEIIEKLNTFDIIKRNPCVWLSAKILKIGAKPADAVSAQDCDTNGRSRAEHQTDSESTSQESLLDNILPSEGEDAVEDLIVPDLCGKPESCTGTRKVNISQESIAKKLPLISRKNSKSQKDNLRLRVPESFVCSMWSVRAAEYCVVQMPRGTILLPPCLSALPTLCIVIYSHLANQLQDQRIAIICDAEADVSRGLHAYLENSFGRKVSIEIISRGSFSKEPRFASVNEYTAQVFILDSFDFSLPSRVSLLLILICQPHLFDSQTSFKSPYGQHLINPDWRHLSSILIAPLDSWVLFSEYVKRAEQISLELDMSAVLFIPEYDLVHHSVLLAKPRTLFLVPLSDASELVSVIDTHSSPILTRLRNFLNNAQIACCSLSNNSMFVPQLRDISVFLLRHCLEDQNRNIEAKTRADLETAYFLRQARSYALYDGFDVASAFLAHCVSEMSSKKTATLREVMKKVEYITAERTTAERDHPIIRPVMDHIRKARIAFRTEAPSLFSLHRRHAFRPLIIANSTETVDGFRRGTMKAKLILEAGERDLAVCWVNDLASLREKQGVNGYGKKVLERMELFSHIYHIIGDRDTSHPDIQLPAQILQLVHAGRTRLITVAVDERRKMEPTWTANEGSYSVMKKYLGDQRILAGMGTGNALCGLKWDTVQYMMSSLW</sequence>
<feature type="region of interest" description="Disordered" evidence="1">
    <location>
        <begin position="570"/>
        <end position="596"/>
    </location>
</feature>
<organism evidence="2 3">
    <name type="scientific">Gracilariopsis chorda</name>
    <dbReference type="NCBI Taxonomy" id="448386"/>
    <lineage>
        <taxon>Eukaryota</taxon>
        <taxon>Rhodophyta</taxon>
        <taxon>Florideophyceae</taxon>
        <taxon>Rhodymeniophycidae</taxon>
        <taxon>Gracilariales</taxon>
        <taxon>Gracilariaceae</taxon>
        <taxon>Gracilariopsis</taxon>
    </lineage>
</organism>
<evidence type="ECO:0000313" key="3">
    <source>
        <dbReference type="Proteomes" id="UP000247409"/>
    </source>
</evidence>
<evidence type="ECO:0000313" key="2">
    <source>
        <dbReference type="EMBL" id="PXF40007.1"/>
    </source>
</evidence>
<dbReference type="EMBL" id="NBIV01000384">
    <property type="protein sequence ID" value="PXF40007.1"/>
    <property type="molecule type" value="Genomic_DNA"/>
</dbReference>
<keyword evidence="3" id="KW-1185">Reference proteome</keyword>
<evidence type="ECO:0000256" key="1">
    <source>
        <dbReference type="SAM" id="MobiDB-lite"/>
    </source>
</evidence>
<dbReference type="Proteomes" id="UP000247409">
    <property type="component" value="Unassembled WGS sequence"/>
</dbReference>
<dbReference type="OrthoDB" id="10546375at2759"/>
<name>A0A2V3ID63_9FLOR</name>
<reference evidence="2 3" key="1">
    <citation type="journal article" date="2018" name="Mol. Biol. Evol.">
        <title>Analysis of the draft genome of the red seaweed Gracilariopsis chorda provides insights into genome size evolution in Rhodophyta.</title>
        <authorList>
            <person name="Lee J."/>
            <person name="Yang E.C."/>
            <person name="Graf L."/>
            <person name="Yang J.H."/>
            <person name="Qiu H."/>
            <person name="Zel Zion U."/>
            <person name="Chan C.X."/>
            <person name="Stephens T.G."/>
            <person name="Weber A.P.M."/>
            <person name="Boo G.H."/>
            <person name="Boo S.M."/>
            <person name="Kim K.M."/>
            <person name="Shin Y."/>
            <person name="Jung M."/>
            <person name="Lee S.J."/>
            <person name="Yim H.S."/>
            <person name="Lee J.H."/>
            <person name="Bhattacharya D."/>
            <person name="Yoon H.S."/>
        </authorList>
    </citation>
    <scope>NUCLEOTIDE SEQUENCE [LARGE SCALE GENOMIC DNA]</scope>
    <source>
        <strain evidence="2 3">SKKU-2015</strain>
        <tissue evidence="2">Whole body</tissue>
    </source>
</reference>
<feature type="compositionally biased region" description="Basic and acidic residues" evidence="1">
    <location>
        <begin position="576"/>
        <end position="587"/>
    </location>
</feature>
<protein>
    <submittedName>
        <fullName evidence="2">Uncharacterized protein</fullName>
    </submittedName>
</protein>
<gene>
    <name evidence="2" type="ORF">BWQ96_10285</name>
</gene>
<accession>A0A2V3ID63</accession>
<comment type="caution">
    <text evidence="2">The sequence shown here is derived from an EMBL/GenBank/DDBJ whole genome shotgun (WGS) entry which is preliminary data.</text>
</comment>
<dbReference type="AlphaFoldDB" id="A0A2V3ID63"/>
<proteinExistence type="predicted"/>